<dbReference type="Gene3D" id="3.30.70.270">
    <property type="match status" value="1"/>
</dbReference>
<dbReference type="PANTHER" id="PTHR44757:SF2">
    <property type="entry name" value="BIOFILM ARCHITECTURE MAINTENANCE PROTEIN MBAA"/>
    <property type="match status" value="1"/>
</dbReference>
<dbReference type="Gene3D" id="3.30.450.20">
    <property type="entry name" value="PAS domain"/>
    <property type="match status" value="3"/>
</dbReference>
<comment type="caution">
    <text evidence="5">The sequence shown here is derived from an EMBL/GenBank/DDBJ whole genome shotgun (WGS) entry which is preliminary data.</text>
</comment>
<keyword evidence="1" id="KW-0472">Membrane</keyword>
<dbReference type="CDD" id="cd01949">
    <property type="entry name" value="GGDEF"/>
    <property type="match status" value="1"/>
</dbReference>
<dbReference type="Pfam" id="PF00990">
    <property type="entry name" value="GGDEF"/>
    <property type="match status" value="1"/>
</dbReference>
<sequence length="858" mass="91598">MGRFLRSGIYVVAFPVAYSLSVFAGRATRLAGGEVSLVWPAAAVGIVWLLAVAGRGPWERAAHLMLLGAVAFVTNLATGASASLSAWFVVVNVALCAVSTGILVYGRRRAALRDPADLARLVGAVTAGTSCAAVLATMYFVMVMDAPVWETFALFAVRNGATALVGVAIWLRLQDVTWRSPRVTATGVAEALFVAAGVGSVFYWIFWLSTGLPTAFLALVPAMWLALRYSTTVSTVFLTAAGTWIIYATLLDRGSLIVPDVQTRALLSQAMVGSLTLLVLTLSLYRDSRTRLITQLEQARDRADQDSETLSAVLDSIHDGVVVVDSTGTVLLRNARAAASGLADDIVTASPVSDVAGCRAVLTHNGPRDVTVGIGKGRIVEVATAPLVRQQPLSVMAFRDVTDERRTARALREARDLFAGVLDAASEQAIIGTDPDGRITVFNKGAERLLGWTAEEMLGATPMEFHLYSEVCARAAELGIEPGIEVFVHNVTPQTAEVREWIYVRRDGTHAAVSLAVSHMTDEDGQCRGYIGVATDITEQRAAKQALADSEERFRLAFDTAPMGMFMFNVAPARRGRITRCNKAMADLVGYTQAEVLRMAITDFGTGETASNSGDLTQVLNLQPGQTFTAEASIRRADGVAVWGAVSASVVAPRGSEPYGICLVEDVTSRKQAEAELLYMASHDPLTGLANRSLFTTRIEDALAEVDAGRSTGLGVIFLDLDGFKAVNDTWGHAEGDEVLTEVSRRIKASIRPSDTAARLGGDEFAVLCPGIRELPWLQYLAERIRADLRRPITLSGDQSYDQLSVSAGVVLSQTGCTAETLMQQADALMYHAKRGGKDRVTVGVLPLAVDAGAPGNA</sequence>
<dbReference type="PROSITE" id="PS50112">
    <property type="entry name" value="PAS"/>
    <property type="match status" value="2"/>
</dbReference>
<dbReference type="Pfam" id="PF13188">
    <property type="entry name" value="PAS_8"/>
    <property type="match status" value="1"/>
</dbReference>
<evidence type="ECO:0000259" key="4">
    <source>
        <dbReference type="PROSITE" id="PS50887"/>
    </source>
</evidence>
<dbReference type="RefSeq" id="WP_064283437.1">
    <property type="nucleotide sequence ID" value="NZ_LWCS01000037.1"/>
</dbReference>
<keyword evidence="1" id="KW-1133">Transmembrane helix</keyword>
<reference evidence="5 6" key="1">
    <citation type="submission" date="2016-04" db="EMBL/GenBank/DDBJ databases">
        <title>Draft Genome Sequences of Staphylococcus capitis Strain H36, S. capitis Strain H65, S. cohnii Strain H62, S. hominis Strain H69, Mycobacterium iranicum Strain H39, Plantibacter sp. Strain H53, Pseudomonas oryzihabitans Strain H72, and Microbacterium sp. Strain H83, isolated from residential settings.</title>
        <authorList>
            <person name="Lymperopoulou D."/>
            <person name="Adams R.I."/>
            <person name="Lindow S."/>
            <person name="Coil D.A."/>
            <person name="Jospin G."/>
            <person name="Eisen J.A."/>
        </authorList>
    </citation>
    <scope>NUCLEOTIDE SEQUENCE [LARGE SCALE GENOMIC DNA]</scope>
    <source>
        <strain evidence="5 6">H39</strain>
    </source>
</reference>
<dbReference type="CDD" id="cd00130">
    <property type="entry name" value="PAS"/>
    <property type="match status" value="2"/>
</dbReference>
<dbReference type="SMART" id="SM00091">
    <property type="entry name" value="PAS"/>
    <property type="match status" value="3"/>
</dbReference>
<dbReference type="InterPro" id="IPR043128">
    <property type="entry name" value="Rev_trsase/Diguanyl_cyclase"/>
</dbReference>
<dbReference type="InterPro" id="IPR000160">
    <property type="entry name" value="GGDEF_dom"/>
</dbReference>
<feature type="domain" description="PAS" evidence="2">
    <location>
        <begin position="414"/>
        <end position="459"/>
    </location>
</feature>
<evidence type="ECO:0000256" key="1">
    <source>
        <dbReference type="SAM" id="Phobius"/>
    </source>
</evidence>
<dbReference type="SUPFAM" id="SSF55785">
    <property type="entry name" value="PYP-like sensor domain (PAS domain)"/>
    <property type="match status" value="3"/>
</dbReference>
<dbReference type="SMART" id="SM00267">
    <property type="entry name" value="GGDEF"/>
    <property type="match status" value="1"/>
</dbReference>
<feature type="transmembrane region" description="Helical" evidence="1">
    <location>
        <begin position="118"/>
        <end position="140"/>
    </location>
</feature>
<feature type="transmembrane region" description="Helical" evidence="1">
    <location>
        <begin position="226"/>
        <end position="251"/>
    </location>
</feature>
<feature type="transmembrane region" description="Helical" evidence="1">
    <location>
        <begin position="263"/>
        <end position="285"/>
    </location>
</feature>
<evidence type="ECO:0000259" key="2">
    <source>
        <dbReference type="PROSITE" id="PS50112"/>
    </source>
</evidence>
<feature type="domain" description="GGDEF" evidence="4">
    <location>
        <begin position="712"/>
        <end position="846"/>
    </location>
</feature>
<dbReference type="InterPro" id="IPR000700">
    <property type="entry name" value="PAS-assoc_C"/>
</dbReference>
<dbReference type="NCBIfam" id="TIGR00229">
    <property type="entry name" value="sensory_box"/>
    <property type="match status" value="2"/>
</dbReference>
<protein>
    <submittedName>
        <fullName evidence="5">Diguanylate cyclase</fullName>
    </submittedName>
</protein>
<feature type="transmembrane region" description="Helical" evidence="1">
    <location>
        <begin position="7"/>
        <end position="25"/>
    </location>
</feature>
<dbReference type="Proteomes" id="UP000078396">
    <property type="component" value="Unassembled WGS sequence"/>
</dbReference>
<dbReference type="PROSITE" id="PS50113">
    <property type="entry name" value="PAC"/>
    <property type="match status" value="2"/>
</dbReference>
<dbReference type="Pfam" id="PF08448">
    <property type="entry name" value="PAS_4"/>
    <property type="match status" value="1"/>
</dbReference>
<feature type="domain" description="PAC" evidence="3">
    <location>
        <begin position="628"/>
        <end position="679"/>
    </location>
</feature>
<name>A0A178LQS7_MYCIR</name>
<dbReference type="OrthoDB" id="23692at2"/>
<proteinExistence type="predicted"/>
<dbReference type="InterPro" id="IPR029787">
    <property type="entry name" value="Nucleotide_cyclase"/>
</dbReference>
<dbReference type="InterPro" id="IPR001610">
    <property type="entry name" value="PAC"/>
</dbReference>
<accession>A0A178LQS7</accession>
<feature type="transmembrane region" description="Helical" evidence="1">
    <location>
        <begin position="37"/>
        <end position="54"/>
    </location>
</feature>
<dbReference type="InterPro" id="IPR000014">
    <property type="entry name" value="PAS"/>
</dbReference>
<dbReference type="InterPro" id="IPR035965">
    <property type="entry name" value="PAS-like_dom_sf"/>
</dbReference>
<dbReference type="SMART" id="SM00086">
    <property type="entry name" value="PAC"/>
    <property type="match status" value="2"/>
</dbReference>
<dbReference type="PROSITE" id="PS50887">
    <property type="entry name" value="GGDEF"/>
    <property type="match status" value="1"/>
</dbReference>
<organism evidence="5 6">
    <name type="scientific">Mycolicibacterium iranicum</name>
    <name type="common">Mycobacterium iranicum</name>
    <dbReference type="NCBI Taxonomy" id="912594"/>
    <lineage>
        <taxon>Bacteria</taxon>
        <taxon>Bacillati</taxon>
        <taxon>Actinomycetota</taxon>
        <taxon>Actinomycetes</taxon>
        <taxon>Mycobacteriales</taxon>
        <taxon>Mycobacteriaceae</taxon>
        <taxon>Mycolicibacterium</taxon>
    </lineage>
</organism>
<feature type="domain" description="PAC" evidence="3">
    <location>
        <begin position="497"/>
        <end position="549"/>
    </location>
</feature>
<feature type="transmembrane region" description="Helical" evidence="1">
    <location>
        <begin position="61"/>
        <end position="80"/>
    </location>
</feature>
<evidence type="ECO:0000313" key="6">
    <source>
        <dbReference type="Proteomes" id="UP000078396"/>
    </source>
</evidence>
<evidence type="ECO:0000259" key="3">
    <source>
        <dbReference type="PROSITE" id="PS50113"/>
    </source>
</evidence>
<dbReference type="EMBL" id="LWCS01000037">
    <property type="protein sequence ID" value="OAN36089.1"/>
    <property type="molecule type" value="Genomic_DNA"/>
</dbReference>
<dbReference type="AlphaFoldDB" id="A0A178LQS7"/>
<feature type="transmembrane region" description="Helical" evidence="1">
    <location>
        <begin position="152"/>
        <end position="171"/>
    </location>
</feature>
<gene>
    <name evidence="5" type="ORF">A4X20_25635</name>
</gene>
<dbReference type="InterPro" id="IPR052155">
    <property type="entry name" value="Biofilm_reg_signaling"/>
</dbReference>
<keyword evidence="1" id="KW-0812">Transmembrane</keyword>
<dbReference type="SUPFAM" id="SSF55073">
    <property type="entry name" value="Nucleotide cyclase"/>
    <property type="match status" value="1"/>
</dbReference>
<dbReference type="FunFam" id="3.30.70.270:FF:000001">
    <property type="entry name" value="Diguanylate cyclase domain protein"/>
    <property type="match status" value="1"/>
</dbReference>
<feature type="transmembrane region" description="Helical" evidence="1">
    <location>
        <begin position="86"/>
        <end position="106"/>
    </location>
</feature>
<dbReference type="NCBIfam" id="TIGR00254">
    <property type="entry name" value="GGDEF"/>
    <property type="match status" value="1"/>
</dbReference>
<evidence type="ECO:0000313" key="5">
    <source>
        <dbReference type="EMBL" id="OAN36089.1"/>
    </source>
</evidence>
<feature type="domain" description="PAS" evidence="2">
    <location>
        <begin position="550"/>
        <end position="597"/>
    </location>
</feature>
<dbReference type="InterPro" id="IPR013656">
    <property type="entry name" value="PAS_4"/>
</dbReference>
<feature type="transmembrane region" description="Helical" evidence="1">
    <location>
        <begin position="183"/>
        <end position="206"/>
    </location>
</feature>
<dbReference type="PANTHER" id="PTHR44757">
    <property type="entry name" value="DIGUANYLATE CYCLASE DGCP"/>
    <property type="match status" value="1"/>
</dbReference>